<dbReference type="PANTHER" id="PTHR46890">
    <property type="entry name" value="NON-LTR RETROLELEMENT REVERSE TRANSCRIPTASE-LIKE PROTEIN-RELATED"/>
    <property type="match status" value="1"/>
</dbReference>
<dbReference type="InterPro" id="IPR036691">
    <property type="entry name" value="Endo/exonu/phosph_ase_sf"/>
</dbReference>
<dbReference type="EMBL" id="OIVN01000452">
    <property type="protein sequence ID" value="SPC80492.1"/>
    <property type="molecule type" value="Genomic_DNA"/>
</dbReference>
<protein>
    <recommendedName>
        <fullName evidence="1">Reverse transcriptase domain-containing protein</fullName>
    </recommendedName>
</protein>
<dbReference type="CDD" id="cd01650">
    <property type="entry name" value="RT_nLTR_like"/>
    <property type="match status" value="1"/>
</dbReference>
<dbReference type="PANTHER" id="PTHR46890:SF48">
    <property type="entry name" value="RNA-DIRECTED DNA POLYMERASE"/>
    <property type="match status" value="1"/>
</dbReference>
<reference evidence="2" key="1">
    <citation type="submission" date="2018-02" db="EMBL/GenBank/DDBJ databases">
        <authorList>
            <person name="Cohen D.B."/>
            <person name="Kent A.D."/>
        </authorList>
    </citation>
    <scope>NUCLEOTIDE SEQUENCE</scope>
</reference>
<feature type="domain" description="Reverse transcriptase" evidence="1">
    <location>
        <begin position="336"/>
        <end position="622"/>
    </location>
</feature>
<accession>A0A2N9F068</accession>
<proteinExistence type="predicted"/>
<dbReference type="InterPro" id="IPR052343">
    <property type="entry name" value="Retrotransposon-Effector_Assoc"/>
</dbReference>
<organism evidence="2">
    <name type="scientific">Fagus sylvatica</name>
    <name type="common">Beechnut</name>
    <dbReference type="NCBI Taxonomy" id="28930"/>
    <lineage>
        <taxon>Eukaryota</taxon>
        <taxon>Viridiplantae</taxon>
        <taxon>Streptophyta</taxon>
        <taxon>Embryophyta</taxon>
        <taxon>Tracheophyta</taxon>
        <taxon>Spermatophyta</taxon>
        <taxon>Magnoliopsida</taxon>
        <taxon>eudicotyledons</taxon>
        <taxon>Gunneridae</taxon>
        <taxon>Pentapetalae</taxon>
        <taxon>rosids</taxon>
        <taxon>fabids</taxon>
        <taxon>Fagales</taxon>
        <taxon>Fagaceae</taxon>
        <taxon>Fagus</taxon>
    </lineage>
</organism>
<dbReference type="Pfam" id="PF13966">
    <property type="entry name" value="zf-RVT"/>
    <property type="match status" value="1"/>
</dbReference>
<dbReference type="InterPro" id="IPR000477">
    <property type="entry name" value="RT_dom"/>
</dbReference>
<dbReference type="Pfam" id="PF00078">
    <property type="entry name" value="RVT_1"/>
    <property type="match status" value="1"/>
</dbReference>
<sequence>MNLVSWNCQGLGNPKAVRALHSMCWRFIGFYGRLEQHRRRESWALLKHLNSLDSLPWLCIGDFNEILATSEKSGGQDQSIRQILDFQETVNSCAFIDLGYQVARYTWNNNIDDEANIQRRLDRALATLSWLDFIPMYTVTHCPSSISDHLALVIDTAPTARPRRRQKAVRRFEEKWATLSACEEVIRSSWQKHTSEGSPMYRLCQKLSRCRMALMDWSREDFGDLSTRIQHKLTAIEALHTDNYRGQHNPQLRLLREELNLLLHQDELHWRQRSREVWLAAGDKNTKFFHQQAKQRRDTVSAIDGVVTPDMNCMLTSPFTAMEVQQVAFQMHPSKAPGPDGFLLRKVNHSHIVLVPKRKNPQRMSDYRPIRLSNVVYKILSKVLANRMKRVLPWITSESQSAFVPRRQITDNINVAFELMHGLRNRQRGKLCQMAIKLDMSKVYDRVEWGFLERVMVRMGFERRWINLMMMCVRTTSYSVLLNRKPIGYIKPSRGIREGDPLSPYLFLLCAEGLSALLRKVERDRKISGVSVCRGGPKISHLLFFDDSLLFCCVSSAKCHRLMKVLAMYERASGQMVNKEKTALFFSKNTPEQQTFTGRKELIARRLQGWKERLLSRAGQAILIKTTAQAIPTYTMSCFKLPKDEWGVSALTKCSNAREVQWVSKLIDEERGVWNVPILHEIFEQDSIQKIQQIPLHDTRSVDGFSWKPHPTGVFTVKTAYNLAVSPKFRGEEGDSSNRTQHECVWKALWKLKMPNKVKIHLWRACMGALPTRFSLRRRRVLADPICPICSGEDETTTHALWSCPYAGTIWALAPGKFQKMPSSAPDFFLLALRIFKDLPRDLVELWAVTTWAI</sequence>
<gene>
    <name evidence="2" type="ORF">FSB_LOCUS8374</name>
</gene>
<dbReference type="Gene3D" id="3.60.10.10">
    <property type="entry name" value="Endonuclease/exonuclease/phosphatase"/>
    <property type="match status" value="1"/>
</dbReference>
<evidence type="ECO:0000259" key="1">
    <source>
        <dbReference type="PROSITE" id="PS50878"/>
    </source>
</evidence>
<dbReference type="AlphaFoldDB" id="A0A2N9F068"/>
<dbReference type="SUPFAM" id="SSF56219">
    <property type="entry name" value="DNase I-like"/>
    <property type="match status" value="1"/>
</dbReference>
<dbReference type="InterPro" id="IPR026960">
    <property type="entry name" value="RVT-Znf"/>
</dbReference>
<evidence type="ECO:0000313" key="2">
    <source>
        <dbReference type="EMBL" id="SPC80492.1"/>
    </source>
</evidence>
<name>A0A2N9F068_FAGSY</name>
<dbReference type="PROSITE" id="PS50878">
    <property type="entry name" value="RT_POL"/>
    <property type="match status" value="1"/>
</dbReference>